<dbReference type="CDD" id="cd00063">
    <property type="entry name" value="FN3"/>
    <property type="match status" value="1"/>
</dbReference>
<feature type="transmembrane region" description="Helical" evidence="10">
    <location>
        <begin position="986"/>
        <end position="1008"/>
    </location>
</feature>
<keyword evidence="6 10" id="KW-0472">Membrane</keyword>
<evidence type="ECO:0000256" key="8">
    <source>
        <dbReference type="PROSITE-ProRule" id="PRU10141"/>
    </source>
</evidence>
<dbReference type="Pfam" id="PF01030">
    <property type="entry name" value="Recep_L_domain"/>
    <property type="match status" value="2"/>
</dbReference>
<keyword evidence="3 8" id="KW-0547">Nucleotide-binding</keyword>
<name>A0A922CLD7_MANSE</name>
<evidence type="ECO:0000256" key="4">
    <source>
        <dbReference type="ARBA" id="ARBA00022840"/>
    </source>
</evidence>
<evidence type="ECO:0000256" key="6">
    <source>
        <dbReference type="ARBA" id="ARBA00023136"/>
    </source>
</evidence>
<dbReference type="GO" id="GO:0005524">
    <property type="term" value="F:ATP binding"/>
    <property type="evidence" value="ECO:0007669"/>
    <property type="project" value="UniProtKB-UniRule"/>
</dbReference>
<feature type="compositionally biased region" description="Basic and acidic residues" evidence="9">
    <location>
        <begin position="727"/>
        <end position="741"/>
    </location>
</feature>
<dbReference type="Pfam" id="PF00757">
    <property type="entry name" value="Furin-like"/>
    <property type="match status" value="1"/>
</dbReference>
<evidence type="ECO:0000259" key="11">
    <source>
        <dbReference type="PROSITE" id="PS50853"/>
    </source>
</evidence>
<dbReference type="InterPro" id="IPR006212">
    <property type="entry name" value="Furin_repeat"/>
</dbReference>
<dbReference type="SMART" id="SM00261">
    <property type="entry name" value="FU"/>
    <property type="match status" value="1"/>
</dbReference>
<keyword evidence="13" id="KW-1185">Reference proteome</keyword>
<evidence type="ECO:0000256" key="3">
    <source>
        <dbReference type="ARBA" id="ARBA00022741"/>
    </source>
</evidence>
<evidence type="ECO:0000256" key="7">
    <source>
        <dbReference type="ARBA" id="ARBA00023170"/>
    </source>
</evidence>
<dbReference type="PROSITE" id="PS00107">
    <property type="entry name" value="PROTEIN_KINASE_ATP"/>
    <property type="match status" value="1"/>
</dbReference>
<dbReference type="PROSITE" id="PS50853">
    <property type="entry name" value="FN3"/>
    <property type="match status" value="1"/>
</dbReference>
<evidence type="ECO:0000256" key="2">
    <source>
        <dbReference type="ARBA" id="ARBA00022692"/>
    </source>
</evidence>
<evidence type="ECO:0000256" key="5">
    <source>
        <dbReference type="ARBA" id="ARBA00022989"/>
    </source>
</evidence>
<dbReference type="EMBL" id="JH668388">
    <property type="protein sequence ID" value="KAG6450517.1"/>
    <property type="molecule type" value="Genomic_DNA"/>
</dbReference>
<evidence type="ECO:0000313" key="12">
    <source>
        <dbReference type="EMBL" id="KAG6450517.1"/>
    </source>
</evidence>
<dbReference type="InterPro" id="IPR017441">
    <property type="entry name" value="Protein_kinase_ATP_BS"/>
</dbReference>
<comment type="subcellular location">
    <subcellularLocation>
        <location evidence="1">Membrane</location>
        <topology evidence="1">Single-pass membrane protein</topology>
    </subcellularLocation>
</comment>
<feature type="region of interest" description="Disordered" evidence="9">
    <location>
        <begin position="706"/>
        <end position="741"/>
    </location>
</feature>
<comment type="caution">
    <text evidence="12">The sequence shown here is derived from an EMBL/GenBank/DDBJ whole genome shotgun (WGS) entry which is preliminary data.</text>
</comment>
<sequence>MELFRVLSVKPSPVWHGGARSEGVAGGTPLTGVASSKRGGTGGAAGGPGRAGTLCPSMDIRNNPEQINRLRGCRVIEGQLSIVLMERSTPKIYENISFPELREVTGYIMIYRTKVRNLGDLFPNLTVVRGIQLFKDFAIVIFDNEHLEALGLRSLMRIERGGVRIQHNDRLCYTNTIDWTRIIAGDADNIIRSNYDTRLCGLCPNAQSRIEDHRQSQQQCPTDSKGKLLCWDDKHCQKICPSSCGVEGCMPNGTCCHSSCLGGCDGPGATHCHVCKNYSLESSEPGSKRICVDTCPAGTYTLFRRCVTEQQCRSMPPPPQPVGTGDSSYFRYALNIRSYKILNNKSCVYMCPSGFTEEGDIHNSTCKLCPSWGCRRECVGGKIDSVATAEQARTSRHIEWNTLSVLESALGEIKEIEGSLQVTRSYPLVSLMFLKKLEKIIGVSTAEHKGQVLHIINNKNLELLWDWSKGRTINITGGTLYIHSNPKLCYNQLLPLKNMTSNPRSNFTELEVSQESNGYQASCLPDVLKLRVWELRRTAVVLTWNMYCPEDMRKLLGYSIYYIAAEKNVTLYDQRDACTDTWNVLDMTIDEARNGTRDELPPPETNKTSMILNPCSNMQPSFYPVTPLVPFTRYAAYVKTYTTMQDRRGAQSSIIYFKTLPGAPSPPTSVTVELRTPYSVSIKWAPPTMPNANALANMIKASLEEAPETQEEKTTGDVKNGSCACNEESKSSTRFTSRAEEERMESINFENDVYKKADRPKSKTMANRIKRSLDISLSSMLVKLTENRDPRPGFNYSNSTDEDGYVKSLYYELDGKTESLTVDSMRHFTWYTVNIWACRARADNETKEQYDDTWCSERAYYTFRTSELPNADVVNNFKAEIVKSNKTFPDVNLKWDPPANPNGFVVAYNVHYSRVEDSNQGQDVGLGTCIISDDFETAKHTHTLRALSPGNYSVRVTPITVSGAGNVSNDVYVFIPERAVESGYEWAWGLAGGGVVMLALLGGGVWYARRGLMSPNEISKLFPSVNPEYESTVYVPDEWEVPRANIEFIRELGQGSFGMVYEGRAKNIEKGKPETRCAVKTVNEHATDSCFCDTDEEQEMQEVNVGAVATGSGSNLFGVSGRLASWVRELSSLRSRTSMDAAAEALQPLQPLAPAPAVVKGPNGVLRPSHASRAP</sequence>
<feature type="domain" description="Fibronectin type-III" evidence="11">
    <location>
        <begin position="873"/>
        <end position="978"/>
    </location>
</feature>
<reference evidence="12" key="1">
    <citation type="journal article" date="2016" name="Insect Biochem. Mol. Biol.">
        <title>Multifaceted biological insights from a draft genome sequence of the tobacco hornworm moth, Manduca sexta.</title>
        <authorList>
            <person name="Kanost M.R."/>
            <person name="Arrese E.L."/>
            <person name="Cao X."/>
            <person name="Chen Y.R."/>
            <person name="Chellapilla S."/>
            <person name="Goldsmith M.R."/>
            <person name="Grosse-Wilde E."/>
            <person name="Heckel D.G."/>
            <person name="Herndon N."/>
            <person name="Jiang H."/>
            <person name="Papanicolaou A."/>
            <person name="Qu J."/>
            <person name="Soulages J.L."/>
            <person name="Vogel H."/>
            <person name="Walters J."/>
            <person name="Waterhouse R.M."/>
            <person name="Ahn S.J."/>
            <person name="Almeida F.C."/>
            <person name="An C."/>
            <person name="Aqrawi P."/>
            <person name="Bretschneider A."/>
            <person name="Bryant W.B."/>
            <person name="Bucks S."/>
            <person name="Chao H."/>
            <person name="Chevignon G."/>
            <person name="Christen J.M."/>
            <person name="Clarke D.F."/>
            <person name="Dittmer N.T."/>
            <person name="Ferguson L.C.F."/>
            <person name="Garavelou S."/>
            <person name="Gordon K.H.J."/>
            <person name="Gunaratna R.T."/>
            <person name="Han Y."/>
            <person name="Hauser F."/>
            <person name="He Y."/>
            <person name="Heidel-Fischer H."/>
            <person name="Hirsh A."/>
            <person name="Hu Y."/>
            <person name="Jiang H."/>
            <person name="Kalra D."/>
            <person name="Klinner C."/>
            <person name="Konig C."/>
            <person name="Kovar C."/>
            <person name="Kroll A.R."/>
            <person name="Kuwar S.S."/>
            <person name="Lee S.L."/>
            <person name="Lehman R."/>
            <person name="Li K."/>
            <person name="Li Z."/>
            <person name="Liang H."/>
            <person name="Lovelace S."/>
            <person name="Lu Z."/>
            <person name="Mansfield J.H."/>
            <person name="McCulloch K.J."/>
            <person name="Mathew T."/>
            <person name="Morton B."/>
            <person name="Muzny D.M."/>
            <person name="Neunemann D."/>
            <person name="Ongeri F."/>
            <person name="Pauchet Y."/>
            <person name="Pu L.L."/>
            <person name="Pyrousis I."/>
            <person name="Rao X.J."/>
            <person name="Redding A."/>
            <person name="Roesel C."/>
            <person name="Sanchez-Gracia A."/>
            <person name="Schaack S."/>
            <person name="Shukla A."/>
            <person name="Tetreau G."/>
            <person name="Wang Y."/>
            <person name="Xiong G.H."/>
            <person name="Traut W."/>
            <person name="Walsh T.K."/>
            <person name="Worley K.C."/>
            <person name="Wu D."/>
            <person name="Wu W."/>
            <person name="Wu Y.Q."/>
            <person name="Zhang X."/>
            <person name="Zou Z."/>
            <person name="Zucker H."/>
            <person name="Briscoe A.D."/>
            <person name="Burmester T."/>
            <person name="Clem R.J."/>
            <person name="Feyereisen R."/>
            <person name="Grimmelikhuijzen C.J.P."/>
            <person name="Hamodrakas S.J."/>
            <person name="Hansson B.S."/>
            <person name="Huguet E."/>
            <person name="Jermiin L.S."/>
            <person name="Lan Q."/>
            <person name="Lehman H.K."/>
            <person name="Lorenzen M."/>
            <person name="Merzendorfer H."/>
            <person name="Michalopoulos I."/>
            <person name="Morton D.B."/>
            <person name="Muthukrishnan S."/>
            <person name="Oakeshott J.G."/>
            <person name="Palmer W."/>
            <person name="Park Y."/>
            <person name="Passarelli A.L."/>
            <person name="Rozas J."/>
            <person name="Schwartz L.M."/>
            <person name="Smith W."/>
            <person name="Southgate A."/>
            <person name="Vilcinskas A."/>
            <person name="Vogt R."/>
            <person name="Wang P."/>
            <person name="Werren J."/>
            <person name="Yu X.Q."/>
            <person name="Zhou J.J."/>
            <person name="Brown S.J."/>
            <person name="Scherer S.E."/>
            <person name="Richards S."/>
            <person name="Blissard G.W."/>
        </authorList>
    </citation>
    <scope>NUCLEOTIDE SEQUENCE</scope>
</reference>
<protein>
    <recommendedName>
        <fullName evidence="11">Fibronectin type-III domain-containing protein</fullName>
    </recommendedName>
</protein>
<dbReference type="SMART" id="SM00060">
    <property type="entry name" value="FN3"/>
    <property type="match status" value="3"/>
</dbReference>
<organism evidence="12 13">
    <name type="scientific">Manduca sexta</name>
    <name type="common">Tobacco hawkmoth</name>
    <name type="synonym">Tobacco hornworm</name>
    <dbReference type="NCBI Taxonomy" id="7130"/>
    <lineage>
        <taxon>Eukaryota</taxon>
        <taxon>Metazoa</taxon>
        <taxon>Ecdysozoa</taxon>
        <taxon>Arthropoda</taxon>
        <taxon>Hexapoda</taxon>
        <taxon>Insecta</taxon>
        <taxon>Pterygota</taxon>
        <taxon>Neoptera</taxon>
        <taxon>Endopterygota</taxon>
        <taxon>Lepidoptera</taxon>
        <taxon>Glossata</taxon>
        <taxon>Ditrysia</taxon>
        <taxon>Bombycoidea</taxon>
        <taxon>Sphingidae</taxon>
        <taxon>Sphinginae</taxon>
        <taxon>Sphingini</taxon>
        <taxon>Manduca</taxon>
    </lineage>
</organism>
<dbReference type="GO" id="GO:0004672">
    <property type="term" value="F:protein kinase activity"/>
    <property type="evidence" value="ECO:0007669"/>
    <property type="project" value="InterPro"/>
</dbReference>
<dbReference type="CDD" id="cd00064">
    <property type="entry name" value="FU"/>
    <property type="match status" value="1"/>
</dbReference>
<keyword evidence="5 10" id="KW-1133">Transmembrane helix</keyword>
<dbReference type="InterPro" id="IPR001245">
    <property type="entry name" value="Ser-Thr/Tyr_kinase_cat_dom"/>
</dbReference>
<gene>
    <name evidence="12" type="ORF">O3G_MSEX006612</name>
</gene>
<dbReference type="AlphaFoldDB" id="A0A922CLD7"/>
<evidence type="ECO:0000256" key="1">
    <source>
        <dbReference type="ARBA" id="ARBA00004167"/>
    </source>
</evidence>
<dbReference type="InterPro" id="IPR050449">
    <property type="entry name" value="Ephrin_rcpt_TKs"/>
</dbReference>
<keyword evidence="2 10" id="KW-0812">Transmembrane</keyword>
<accession>A0A922CLD7</accession>
<keyword evidence="4 8" id="KW-0067">ATP-binding</keyword>
<dbReference type="InterPro" id="IPR006211">
    <property type="entry name" value="Furin-like_Cys-rich_dom"/>
</dbReference>
<dbReference type="PANTHER" id="PTHR46877:SF14">
    <property type="entry name" value="RECEPTOR PROTEIN-TYROSINE KINASE"/>
    <property type="match status" value="1"/>
</dbReference>
<keyword evidence="7" id="KW-0675">Receptor</keyword>
<feature type="compositionally biased region" description="Gly residues" evidence="9">
    <location>
        <begin position="39"/>
        <end position="50"/>
    </location>
</feature>
<feature type="region of interest" description="Disordered" evidence="9">
    <location>
        <begin position="16"/>
        <end position="53"/>
    </location>
</feature>
<dbReference type="PANTHER" id="PTHR46877">
    <property type="entry name" value="EPH RECEPTOR A5"/>
    <property type="match status" value="1"/>
</dbReference>
<reference evidence="12" key="2">
    <citation type="submission" date="2020-12" db="EMBL/GenBank/DDBJ databases">
        <authorList>
            <person name="Kanost M."/>
        </authorList>
    </citation>
    <scope>NUCLEOTIDE SEQUENCE</scope>
</reference>
<feature type="binding site" evidence="8">
    <location>
        <position position="1080"/>
    </location>
    <ligand>
        <name>ATP</name>
        <dbReference type="ChEBI" id="CHEBI:30616"/>
    </ligand>
</feature>
<dbReference type="GO" id="GO:0005886">
    <property type="term" value="C:plasma membrane"/>
    <property type="evidence" value="ECO:0007669"/>
    <property type="project" value="TreeGrafter"/>
</dbReference>
<evidence type="ECO:0000256" key="10">
    <source>
        <dbReference type="SAM" id="Phobius"/>
    </source>
</evidence>
<dbReference type="Proteomes" id="UP000791440">
    <property type="component" value="Unassembled WGS sequence"/>
</dbReference>
<evidence type="ECO:0000256" key="9">
    <source>
        <dbReference type="SAM" id="MobiDB-lite"/>
    </source>
</evidence>
<dbReference type="InterPro" id="IPR000494">
    <property type="entry name" value="Rcpt_L-dom"/>
</dbReference>
<evidence type="ECO:0000313" key="13">
    <source>
        <dbReference type="Proteomes" id="UP000791440"/>
    </source>
</evidence>
<dbReference type="InterPro" id="IPR003961">
    <property type="entry name" value="FN3_dom"/>
</dbReference>
<proteinExistence type="predicted"/>
<dbReference type="Pfam" id="PF07714">
    <property type="entry name" value="PK_Tyr_Ser-Thr"/>
    <property type="match status" value="1"/>
</dbReference>